<dbReference type="Proteomes" id="UP000014243">
    <property type="component" value="Unassembled WGS sequence"/>
</dbReference>
<dbReference type="Gene3D" id="1.10.10.10">
    <property type="entry name" value="Winged helix-like DNA-binding domain superfamily/Winged helix DNA-binding domain"/>
    <property type="match status" value="1"/>
</dbReference>
<dbReference type="InterPro" id="IPR008823">
    <property type="entry name" value="RuvB_wg_C"/>
</dbReference>
<dbReference type="EC" id="3.6.1.-" evidence="3"/>
<comment type="caution">
    <text evidence="3">The sequence shown here is derived from an EMBL/GenBank/DDBJ whole genome shotgun (WGS) entry which is preliminary data.</text>
</comment>
<name>S2RM27_LACPA</name>
<evidence type="ECO:0000259" key="2">
    <source>
        <dbReference type="Pfam" id="PF17864"/>
    </source>
</evidence>
<dbReference type="AlphaFoldDB" id="S2RM27"/>
<sequence length="160" mass="17878">GISEHMAYYSADDLSEIVKRSATIFDMAIDAEGAHEIARRSRGTPRVANRLLKRIRDFAEVAGQSPVDIQMVDHALDQLQVDQQGLDQIDRKLLMFMIRDYEGGPVGLSTIAANIGEEMATIEEMYEPYLLQIGYLKRTPRGRMVTPAGFAHMGLSAEQH</sequence>
<organism evidence="3 4">
    <name type="scientific">Lacticaseibacillus paracasei subsp. paracasei Lpp126</name>
    <dbReference type="NCBI Taxonomy" id="1256206"/>
    <lineage>
        <taxon>Bacteria</taxon>
        <taxon>Bacillati</taxon>
        <taxon>Bacillota</taxon>
        <taxon>Bacilli</taxon>
        <taxon>Lactobacillales</taxon>
        <taxon>Lactobacillaceae</taxon>
        <taxon>Lacticaseibacillus</taxon>
    </lineage>
</organism>
<dbReference type="InterPro" id="IPR027417">
    <property type="entry name" value="P-loop_NTPase"/>
</dbReference>
<dbReference type="Pfam" id="PF05491">
    <property type="entry name" value="WHD_RuvB"/>
    <property type="match status" value="1"/>
</dbReference>
<feature type="domain" description="RuvB winged helix C-terminal" evidence="1">
    <location>
        <begin position="84"/>
        <end position="153"/>
    </location>
</feature>
<dbReference type="InterPro" id="IPR036390">
    <property type="entry name" value="WH_DNA-bd_sf"/>
</dbReference>
<dbReference type="InterPro" id="IPR036388">
    <property type="entry name" value="WH-like_DNA-bd_sf"/>
</dbReference>
<feature type="domain" description="RuvB AAA lid" evidence="2">
    <location>
        <begin position="9"/>
        <end position="82"/>
    </location>
</feature>
<dbReference type="Pfam" id="PF17864">
    <property type="entry name" value="AAA_lid_4"/>
    <property type="match status" value="1"/>
</dbReference>
<evidence type="ECO:0000313" key="4">
    <source>
        <dbReference type="Proteomes" id="UP000014243"/>
    </source>
</evidence>
<dbReference type="PANTHER" id="PTHR42848">
    <property type="match status" value="1"/>
</dbReference>
<feature type="non-terminal residue" evidence="3">
    <location>
        <position position="1"/>
    </location>
</feature>
<dbReference type="GO" id="GO:0016787">
    <property type="term" value="F:hydrolase activity"/>
    <property type="evidence" value="ECO:0007669"/>
    <property type="project" value="UniProtKB-KW"/>
</dbReference>
<dbReference type="Gene3D" id="1.10.8.60">
    <property type="match status" value="1"/>
</dbReference>
<dbReference type="SUPFAM" id="SSF46785">
    <property type="entry name" value="Winged helix' DNA-binding domain"/>
    <property type="match status" value="1"/>
</dbReference>
<accession>S2RM27</accession>
<dbReference type="PANTHER" id="PTHR42848:SF1">
    <property type="entry name" value="HOLLIDAY JUNCTION BRANCH MIGRATION COMPLEX SUBUNIT RUVB"/>
    <property type="match status" value="1"/>
</dbReference>
<reference evidence="3 4" key="1">
    <citation type="journal article" date="2013" name="PLoS ONE">
        <title>Lactobacillus paracasei comparative genomics: towards species pan-genome definition and exploitation of diversity.</title>
        <authorList>
            <person name="Smokvina T."/>
            <person name="Wels M."/>
            <person name="Polka J."/>
            <person name="Chervaux C."/>
            <person name="Brisse S."/>
            <person name="Boekhorst J."/>
            <person name="van Hylckama Vlieg J.E."/>
            <person name="Siezen R.J."/>
        </authorList>
    </citation>
    <scope>NUCLEOTIDE SEQUENCE [LARGE SCALE GENOMIC DNA]</scope>
    <source>
        <strain evidence="3 4">Lpp126</strain>
    </source>
</reference>
<protein>
    <submittedName>
        <fullName evidence="3">Holliday junction DNA helicase RuvB</fullName>
        <ecNumber evidence="3">3.6.1.-</ecNumber>
    </submittedName>
</protein>
<dbReference type="GO" id="GO:0005524">
    <property type="term" value="F:ATP binding"/>
    <property type="evidence" value="ECO:0007669"/>
    <property type="project" value="InterPro"/>
</dbReference>
<dbReference type="GO" id="GO:0006310">
    <property type="term" value="P:DNA recombination"/>
    <property type="evidence" value="ECO:0007669"/>
    <property type="project" value="InterPro"/>
</dbReference>
<keyword evidence="3" id="KW-0067">ATP-binding</keyword>
<dbReference type="InterPro" id="IPR041445">
    <property type="entry name" value="AAA_lid_4"/>
</dbReference>
<keyword evidence="3" id="KW-0378">Hydrolase</keyword>
<dbReference type="GO" id="GO:0006281">
    <property type="term" value="P:DNA repair"/>
    <property type="evidence" value="ECO:0007669"/>
    <property type="project" value="InterPro"/>
</dbReference>
<dbReference type="InterPro" id="IPR004605">
    <property type="entry name" value="DNA_helicase_Holl-junc_RuvB"/>
</dbReference>
<evidence type="ECO:0000313" key="3">
    <source>
        <dbReference type="EMBL" id="EPC78154.1"/>
    </source>
</evidence>
<proteinExistence type="inferred from homology"/>
<dbReference type="EMBL" id="ANKC01000480">
    <property type="protein sequence ID" value="EPC78154.1"/>
    <property type="molecule type" value="Genomic_DNA"/>
</dbReference>
<dbReference type="PATRIC" id="fig|1256206.3.peg.1032"/>
<dbReference type="GO" id="GO:0009378">
    <property type="term" value="F:four-way junction helicase activity"/>
    <property type="evidence" value="ECO:0007669"/>
    <property type="project" value="InterPro"/>
</dbReference>
<evidence type="ECO:0000259" key="1">
    <source>
        <dbReference type="Pfam" id="PF05491"/>
    </source>
</evidence>
<gene>
    <name evidence="3" type="primary">ruvB</name>
    <name evidence="3" type="ORF">Lpp126_06770</name>
</gene>
<dbReference type="SUPFAM" id="SSF52540">
    <property type="entry name" value="P-loop containing nucleoside triphosphate hydrolases"/>
    <property type="match status" value="1"/>
</dbReference>
<keyword evidence="3" id="KW-0347">Helicase</keyword>
<dbReference type="HAMAP" id="MF_00016">
    <property type="entry name" value="DNA_HJ_migration_RuvB"/>
    <property type="match status" value="1"/>
</dbReference>
<keyword evidence="3" id="KW-0547">Nucleotide-binding</keyword>
<dbReference type="GO" id="GO:0003677">
    <property type="term" value="F:DNA binding"/>
    <property type="evidence" value="ECO:0007669"/>
    <property type="project" value="InterPro"/>
</dbReference>